<accession>I3SVI5</accession>
<name>I3SVI5_MEDTR</name>
<proteinExistence type="evidence at transcript level"/>
<sequence>MPLTGEIQVGVSAETICARTARDLVIMLENALMLRFATIVVFQGTLLLNAPQNPCAGIAKNLATWPAIVQMRAFATPVVKLATVLGSAQLHHCLQGT</sequence>
<dbReference type="AlphaFoldDB" id="I3SVI5"/>
<evidence type="ECO:0000313" key="1">
    <source>
        <dbReference type="EMBL" id="AFK44277.1"/>
    </source>
</evidence>
<protein>
    <submittedName>
        <fullName evidence="1">Uncharacterized protein</fullName>
    </submittedName>
</protein>
<dbReference type="EMBL" id="BT144483">
    <property type="protein sequence ID" value="AFK44277.1"/>
    <property type="molecule type" value="mRNA"/>
</dbReference>
<organism evidence="1">
    <name type="scientific">Medicago truncatula</name>
    <name type="common">Barrel medic</name>
    <name type="synonym">Medicago tribuloides</name>
    <dbReference type="NCBI Taxonomy" id="3880"/>
    <lineage>
        <taxon>Eukaryota</taxon>
        <taxon>Viridiplantae</taxon>
        <taxon>Streptophyta</taxon>
        <taxon>Embryophyta</taxon>
        <taxon>Tracheophyta</taxon>
        <taxon>Spermatophyta</taxon>
        <taxon>Magnoliopsida</taxon>
        <taxon>eudicotyledons</taxon>
        <taxon>Gunneridae</taxon>
        <taxon>Pentapetalae</taxon>
        <taxon>rosids</taxon>
        <taxon>fabids</taxon>
        <taxon>Fabales</taxon>
        <taxon>Fabaceae</taxon>
        <taxon>Papilionoideae</taxon>
        <taxon>50 kb inversion clade</taxon>
        <taxon>NPAAA clade</taxon>
        <taxon>Hologalegina</taxon>
        <taxon>IRL clade</taxon>
        <taxon>Trifolieae</taxon>
        <taxon>Medicago</taxon>
    </lineage>
</organism>
<reference evidence="1" key="1">
    <citation type="submission" date="2012-05" db="EMBL/GenBank/DDBJ databases">
        <authorList>
            <person name="Krishnakumar V."/>
            <person name="Cheung F."/>
            <person name="Xiao Y."/>
            <person name="Chan A."/>
            <person name="Moskal W.A."/>
            <person name="Town C.D."/>
        </authorList>
    </citation>
    <scope>NUCLEOTIDE SEQUENCE</scope>
</reference>